<evidence type="ECO:0000313" key="3">
    <source>
        <dbReference type="Proteomes" id="UP000243342"/>
    </source>
</evidence>
<evidence type="ECO:0000256" key="1">
    <source>
        <dbReference type="SAM" id="MobiDB-lite"/>
    </source>
</evidence>
<proteinExistence type="predicted"/>
<dbReference type="AlphaFoldDB" id="A0A1J7BH85"/>
<organism evidence="2 3">
    <name type="scientific">Mangrovactinospora gilvigrisea</name>
    <dbReference type="NCBI Taxonomy" id="1428644"/>
    <lineage>
        <taxon>Bacteria</taxon>
        <taxon>Bacillati</taxon>
        <taxon>Actinomycetota</taxon>
        <taxon>Actinomycetes</taxon>
        <taxon>Kitasatosporales</taxon>
        <taxon>Streptomycetaceae</taxon>
        <taxon>Mangrovactinospora</taxon>
    </lineage>
</organism>
<feature type="compositionally biased region" description="Polar residues" evidence="1">
    <location>
        <begin position="125"/>
        <end position="141"/>
    </location>
</feature>
<keyword evidence="3" id="KW-1185">Reference proteome</keyword>
<dbReference type="STRING" id="1428644.BIV57_08005"/>
<comment type="caution">
    <text evidence="2">The sequence shown here is derived from an EMBL/GenBank/DDBJ whole genome shotgun (WGS) entry which is preliminary data.</text>
</comment>
<name>A0A1J7BH85_9ACTN</name>
<dbReference type="Proteomes" id="UP000243342">
    <property type="component" value="Unassembled WGS sequence"/>
</dbReference>
<sequence length="141" mass="14734">MVALAQQITPYATAAVTAYGAGVLTRAENSAADATVAFGQRLLRRLVHRRRSPDTAPDPVTVAVTDLAAAPADEDLQAALRLAIRRALTADPELYQEISALPRPSGPGDAVQAIGERSVAIGRDNTGTIRTGDSPSNQPHV</sequence>
<feature type="region of interest" description="Disordered" evidence="1">
    <location>
        <begin position="118"/>
        <end position="141"/>
    </location>
</feature>
<dbReference type="EMBL" id="MLCF01000035">
    <property type="protein sequence ID" value="OIV38022.1"/>
    <property type="molecule type" value="Genomic_DNA"/>
</dbReference>
<gene>
    <name evidence="2" type="ORF">BIV57_08005</name>
</gene>
<evidence type="ECO:0000313" key="2">
    <source>
        <dbReference type="EMBL" id="OIV38022.1"/>
    </source>
</evidence>
<protein>
    <submittedName>
        <fullName evidence="2">Uncharacterized protein</fullName>
    </submittedName>
</protein>
<reference evidence="2 3" key="1">
    <citation type="submission" date="2016-10" db="EMBL/GenBank/DDBJ databases">
        <title>Genome sequence of Streptomyces gilvigriseus MUSC 26.</title>
        <authorList>
            <person name="Lee L.-H."/>
            <person name="Ser H.-L."/>
        </authorList>
    </citation>
    <scope>NUCLEOTIDE SEQUENCE [LARGE SCALE GENOMIC DNA]</scope>
    <source>
        <strain evidence="2 3">MUSC 26</strain>
    </source>
</reference>
<dbReference type="OrthoDB" id="3472857at2"/>
<accession>A0A1J7BH85</accession>